<organism evidence="1">
    <name type="scientific">Anguilla anguilla</name>
    <name type="common">European freshwater eel</name>
    <name type="synonym">Muraena anguilla</name>
    <dbReference type="NCBI Taxonomy" id="7936"/>
    <lineage>
        <taxon>Eukaryota</taxon>
        <taxon>Metazoa</taxon>
        <taxon>Chordata</taxon>
        <taxon>Craniata</taxon>
        <taxon>Vertebrata</taxon>
        <taxon>Euteleostomi</taxon>
        <taxon>Actinopterygii</taxon>
        <taxon>Neopterygii</taxon>
        <taxon>Teleostei</taxon>
        <taxon>Anguilliformes</taxon>
        <taxon>Anguillidae</taxon>
        <taxon>Anguilla</taxon>
    </lineage>
</organism>
<reference evidence="1" key="2">
    <citation type="journal article" date="2015" name="Fish Shellfish Immunol.">
        <title>Early steps in the European eel (Anguilla anguilla)-Vibrio vulnificus interaction in the gills: Role of the RtxA13 toxin.</title>
        <authorList>
            <person name="Callol A."/>
            <person name="Pajuelo D."/>
            <person name="Ebbesson L."/>
            <person name="Teles M."/>
            <person name="MacKenzie S."/>
            <person name="Amaro C."/>
        </authorList>
    </citation>
    <scope>NUCLEOTIDE SEQUENCE</scope>
</reference>
<sequence>MLKRISSTKANIGFNIIK</sequence>
<proteinExistence type="predicted"/>
<name>A0A0E9VQD5_ANGAN</name>
<evidence type="ECO:0000313" key="1">
    <source>
        <dbReference type="EMBL" id="JAH79468.1"/>
    </source>
</evidence>
<dbReference type="EMBL" id="GBXM01029109">
    <property type="protein sequence ID" value="JAH79468.1"/>
    <property type="molecule type" value="Transcribed_RNA"/>
</dbReference>
<protein>
    <submittedName>
        <fullName evidence="1">Uncharacterized protein</fullName>
    </submittedName>
</protein>
<accession>A0A0E9VQD5</accession>
<reference evidence="1" key="1">
    <citation type="submission" date="2014-11" db="EMBL/GenBank/DDBJ databases">
        <authorList>
            <person name="Amaro Gonzalez C."/>
        </authorList>
    </citation>
    <scope>NUCLEOTIDE SEQUENCE</scope>
</reference>
<dbReference type="AlphaFoldDB" id="A0A0E9VQD5"/>